<dbReference type="Proteomes" id="UP001162480">
    <property type="component" value="Chromosome 20"/>
</dbReference>
<proteinExistence type="predicted"/>
<sequence length="365" mass="40772">MTIGPVYVMSESADPHPVCVRVTQNGYSHEQVLTFQVIMTQSKQRCLLNAISTNDVEQFVSLCNGGVCSLNKPVHIKTDDGECATWPPLCYAVHCGIVDIVKYLISKGANINCQGWVSKSGVREYFNPLFLACKDKKLDMIKLLVSSGANVNCQIPGNQIEEEEGGSLDYRDVQNTCLHWAVQYGHLEVVQTLLECGADVNILNSFMETPLHLACDYYHPLILKNLIFYGAISNNRNHAGLTPLAILMSCEAGNNLLDQRKHSIRLLVRAGYNLQTDTCWQHMVSCNSAFRDTSDSFPDKPFILTLQNVTCNPNRLLHICRLQIRKLLHYKISAFQFLPISENTKESLTLPDCCLNLSDVVASTN</sequence>
<dbReference type="PANTHER" id="PTHR24198">
    <property type="entry name" value="ANKYRIN REPEAT AND PROTEIN KINASE DOMAIN-CONTAINING PROTEIN"/>
    <property type="match status" value="1"/>
</dbReference>
<protein>
    <submittedName>
        <fullName evidence="3">Ankyrin repeat and SOCS box 8-like isoform X2</fullName>
    </submittedName>
</protein>
<evidence type="ECO:0000256" key="1">
    <source>
        <dbReference type="ARBA" id="ARBA00022737"/>
    </source>
</evidence>
<keyword evidence="1" id="KW-0677">Repeat</keyword>
<accession>A0AA36BNN8</accession>
<dbReference type="SUPFAM" id="SSF48403">
    <property type="entry name" value="Ankyrin repeat"/>
    <property type="match status" value="1"/>
</dbReference>
<evidence type="ECO:0000313" key="3">
    <source>
        <dbReference type="EMBL" id="CAI9737703.1"/>
    </source>
</evidence>
<reference evidence="3" key="1">
    <citation type="submission" date="2023-08" db="EMBL/GenBank/DDBJ databases">
        <authorList>
            <person name="Alioto T."/>
            <person name="Alioto T."/>
            <person name="Gomez Garrido J."/>
        </authorList>
    </citation>
    <scope>NUCLEOTIDE SEQUENCE</scope>
</reference>
<dbReference type="InterPro" id="IPR036770">
    <property type="entry name" value="Ankyrin_rpt-contain_sf"/>
</dbReference>
<dbReference type="PANTHER" id="PTHR24198:SF165">
    <property type="entry name" value="ANKYRIN REPEAT-CONTAINING PROTEIN-RELATED"/>
    <property type="match status" value="1"/>
</dbReference>
<dbReference type="Pfam" id="PF12796">
    <property type="entry name" value="Ank_2"/>
    <property type="match status" value="1"/>
</dbReference>
<dbReference type="SMART" id="SM00248">
    <property type="entry name" value="ANK"/>
    <property type="match status" value="5"/>
</dbReference>
<gene>
    <name evidence="3" type="ORF">OCTVUL_1B030253</name>
</gene>
<dbReference type="InterPro" id="IPR002110">
    <property type="entry name" value="Ankyrin_rpt"/>
</dbReference>
<dbReference type="AlphaFoldDB" id="A0AA36BNN8"/>
<dbReference type="Gene3D" id="1.25.40.20">
    <property type="entry name" value="Ankyrin repeat-containing domain"/>
    <property type="match status" value="2"/>
</dbReference>
<dbReference type="EMBL" id="OX597833">
    <property type="protein sequence ID" value="CAI9737703.1"/>
    <property type="molecule type" value="Genomic_DNA"/>
</dbReference>
<dbReference type="Pfam" id="PF00023">
    <property type="entry name" value="Ank"/>
    <property type="match status" value="2"/>
</dbReference>
<name>A0AA36BNN8_OCTVU</name>
<keyword evidence="4" id="KW-1185">Reference proteome</keyword>
<evidence type="ECO:0000256" key="2">
    <source>
        <dbReference type="ARBA" id="ARBA00023043"/>
    </source>
</evidence>
<keyword evidence="2" id="KW-0040">ANK repeat</keyword>
<evidence type="ECO:0000313" key="4">
    <source>
        <dbReference type="Proteomes" id="UP001162480"/>
    </source>
</evidence>
<organism evidence="3 4">
    <name type="scientific">Octopus vulgaris</name>
    <name type="common">Common octopus</name>
    <dbReference type="NCBI Taxonomy" id="6645"/>
    <lineage>
        <taxon>Eukaryota</taxon>
        <taxon>Metazoa</taxon>
        <taxon>Spiralia</taxon>
        <taxon>Lophotrochozoa</taxon>
        <taxon>Mollusca</taxon>
        <taxon>Cephalopoda</taxon>
        <taxon>Coleoidea</taxon>
        <taxon>Octopodiformes</taxon>
        <taxon>Octopoda</taxon>
        <taxon>Incirrata</taxon>
        <taxon>Octopodidae</taxon>
        <taxon>Octopus</taxon>
    </lineage>
</organism>